<sequence>MACVCSVVVGRAPACGLLTLVPRFSSTTRVGYRKLRKNHQSPRRSKLPPDFGVNLFLKKPTTESLLIHDNGDSSDDEEEAEAAGEVEEDGNHEDLIDWEEDEIEAISSLFQGRIPQKPGKLTRERPLPLPLPHKIRPLRLPTPKKRYKFIPPKSAVSTPSSVSNQLHKNPVFLINLAKRISGLKTDENASLVLKKHARFLSKGSLSLTIRELGHMGLPERALETFCWAQNQPDLVPDDRILASTVEVLARNHDLKVPFDWQSLTTLASRGVMEAMIRGFIRGGKLQLALKLVSVAKRDNRVLDAGIYAKLALELIKNPDKHSLVAELLEELGNRDALNLTQQDCTALMKVSIRLGKFEIVEGLCDWFKLSGREPSVVMYTTLIHSRYTEKKYRDALAAVWEMEGSNVLLDLPAYRVVIKLCVALNDLQRASRYFSKLKEAGFSPTYDMYKDLVKVHMASGRLAKSKVIWKEAEVAGFKFDKPMCTQFLQLEREQGL</sequence>
<reference evidence="4" key="1">
    <citation type="submission" date="2022-08" db="EMBL/GenBank/DDBJ databases">
        <authorList>
            <person name="Gutierrez-Valencia J."/>
        </authorList>
    </citation>
    <scope>NUCLEOTIDE SEQUENCE</scope>
</reference>
<evidence type="ECO:0000256" key="1">
    <source>
        <dbReference type="ARBA" id="ARBA00022737"/>
    </source>
</evidence>
<dbReference type="PANTHER" id="PTHR47930:SF2">
    <property type="entry name" value="PENTATRICOPEPTIDE REPEAT PROTEIN (AFU_ORTHOLOGUE AFUA_8G04250)"/>
    <property type="match status" value="1"/>
</dbReference>
<dbReference type="PROSITE" id="PS51375">
    <property type="entry name" value="PPR"/>
    <property type="match status" value="1"/>
</dbReference>
<evidence type="ECO:0008006" key="6">
    <source>
        <dbReference type="Google" id="ProtNLM"/>
    </source>
</evidence>
<gene>
    <name evidence="4" type="ORF">LITE_LOCUS2743</name>
</gene>
<keyword evidence="5" id="KW-1185">Reference proteome</keyword>
<feature type="repeat" description="PPR" evidence="2">
    <location>
        <begin position="410"/>
        <end position="444"/>
    </location>
</feature>
<keyword evidence="1" id="KW-0677">Repeat</keyword>
<dbReference type="PANTHER" id="PTHR47930">
    <property type="entry name" value="YALI0C12947P"/>
    <property type="match status" value="1"/>
</dbReference>
<evidence type="ECO:0000256" key="3">
    <source>
        <dbReference type="SAM" id="MobiDB-lite"/>
    </source>
</evidence>
<name>A0AAV0H5P6_9ROSI</name>
<evidence type="ECO:0000313" key="4">
    <source>
        <dbReference type="EMBL" id="CAI0380586.1"/>
    </source>
</evidence>
<accession>A0AAV0H5P6</accession>
<evidence type="ECO:0000313" key="5">
    <source>
        <dbReference type="Proteomes" id="UP001154282"/>
    </source>
</evidence>
<dbReference type="Pfam" id="PF13812">
    <property type="entry name" value="PPR_3"/>
    <property type="match status" value="1"/>
</dbReference>
<feature type="compositionally biased region" description="Acidic residues" evidence="3">
    <location>
        <begin position="72"/>
        <end position="90"/>
    </location>
</feature>
<dbReference type="Gene3D" id="1.25.40.10">
    <property type="entry name" value="Tetratricopeptide repeat domain"/>
    <property type="match status" value="1"/>
</dbReference>
<dbReference type="Proteomes" id="UP001154282">
    <property type="component" value="Unassembled WGS sequence"/>
</dbReference>
<dbReference type="AlphaFoldDB" id="A0AAV0H5P6"/>
<proteinExistence type="predicted"/>
<feature type="region of interest" description="Disordered" evidence="3">
    <location>
        <begin position="116"/>
        <end position="136"/>
    </location>
</feature>
<dbReference type="InterPro" id="IPR011990">
    <property type="entry name" value="TPR-like_helical_dom_sf"/>
</dbReference>
<feature type="region of interest" description="Disordered" evidence="3">
    <location>
        <begin position="64"/>
        <end position="90"/>
    </location>
</feature>
<dbReference type="InterPro" id="IPR002885">
    <property type="entry name" value="PPR_rpt"/>
</dbReference>
<comment type="caution">
    <text evidence="4">The sequence shown here is derived from an EMBL/GenBank/DDBJ whole genome shotgun (WGS) entry which is preliminary data.</text>
</comment>
<organism evidence="4 5">
    <name type="scientific">Linum tenue</name>
    <dbReference type="NCBI Taxonomy" id="586396"/>
    <lineage>
        <taxon>Eukaryota</taxon>
        <taxon>Viridiplantae</taxon>
        <taxon>Streptophyta</taxon>
        <taxon>Embryophyta</taxon>
        <taxon>Tracheophyta</taxon>
        <taxon>Spermatophyta</taxon>
        <taxon>Magnoliopsida</taxon>
        <taxon>eudicotyledons</taxon>
        <taxon>Gunneridae</taxon>
        <taxon>Pentapetalae</taxon>
        <taxon>rosids</taxon>
        <taxon>fabids</taxon>
        <taxon>Malpighiales</taxon>
        <taxon>Linaceae</taxon>
        <taxon>Linum</taxon>
    </lineage>
</organism>
<evidence type="ECO:0000256" key="2">
    <source>
        <dbReference type="PROSITE-ProRule" id="PRU00708"/>
    </source>
</evidence>
<protein>
    <recommendedName>
        <fullName evidence="6">Pentatricopeptide repeat-containing protein</fullName>
    </recommendedName>
</protein>
<dbReference type="EMBL" id="CAMGYJ010000002">
    <property type="protein sequence ID" value="CAI0380586.1"/>
    <property type="molecule type" value="Genomic_DNA"/>
</dbReference>